<proteinExistence type="predicted"/>
<keyword evidence="2" id="KW-1185">Reference proteome</keyword>
<evidence type="ECO:0000313" key="2">
    <source>
        <dbReference type="Proteomes" id="UP000248714"/>
    </source>
</evidence>
<dbReference type="RefSeq" id="WP_112232464.1">
    <property type="nucleotide sequence ID" value="NZ_QLTT01000017.1"/>
</dbReference>
<accession>A0ABX9DV14</accession>
<gene>
    <name evidence="1" type="ORF">C8D87_11745</name>
</gene>
<dbReference type="Proteomes" id="UP000248714">
    <property type="component" value="Unassembled WGS sequence"/>
</dbReference>
<dbReference type="EMBL" id="QLTT01000017">
    <property type="protein sequence ID" value="RAS58875.1"/>
    <property type="molecule type" value="Genomic_DNA"/>
</dbReference>
<sequence>MSRPRPFTPIEPRPITIGSRVLFGHYPNNPVIVTRVDRDPAGVVSYRVADDDGNVVGHVGDEFATPAIEWLWTPDHGIWVGEGPEPAAPYIPNYRARCFGPPLCETCAEDLEILRSGSW</sequence>
<evidence type="ECO:0000313" key="1">
    <source>
        <dbReference type="EMBL" id="RAS58875.1"/>
    </source>
</evidence>
<protein>
    <submittedName>
        <fullName evidence="1">Uncharacterized protein</fullName>
    </submittedName>
</protein>
<organism evidence="1 2">
    <name type="scientific">Lentzea atacamensis</name>
    <dbReference type="NCBI Taxonomy" id="531938"/>
    <lineage>
        <taxon>Bacteria</taxon>
        <taxon>Bacillati</taxon>
        <taxon>Actinomycetota</taxon>
        <taxon>Actinomycetes</taxon>
        <taxon>Pseudonocardiales</taxon>
        <taxon>Pseudonocardiaceae</taxon>
        <taxon>Lentzea</taxon>
    </lineage>
</organism>
<comment type="caution">
    <text evidence="1">The sequence shown here is derived from an EMBL/GenBank/DDBJ whole genome shotgun (WGS) entry which is preliminary data.</text>
</comment>
<reference evidence="1 2" key="1">
    <citation type="submission" date="2018-06" db="EMBL/GenBank/DDBJ databases">
        <title>Genomic Encyclopedia of Type Strains, Phase IV (KMG-IV): sequencing the most valuable type-strain genomes for metagenomic binning, comparative biology and taxonomic classification.</title>
        <authorList>
            <person name="Goeker M."/>
        </authorList>
    </citation>
    <scope>NUCLEOTIDE SEQUENCE [LARGE SCALE GENOMIC DNA]</scope>
    <source>
        <strain evidence="1 2">DSM 45479</strain>
    </source>
</reference>
<name>A0ABX9DV14_9PSEU</name>